<dbReference type="GO" id="GO:0007165">
    <property type="term" value="P:signal transduction"/>
    <property type="evidence" value="ECO:0007669"/>
    <property type="project" value="InterPro"/>
</dbReference>
<dbReference type="SMART" id="SM00255">
    <property type="entry name" value="TIR"/>
    <property type="match status" value="1"/>
</dbReference>
<dbReference type="EMBL" id="JANIBC010000004">
    <property type="protein sequence ID" value="MCQ8185304.1"/>
    <property type="molecule type" value="Genomic_DNA"/>
</dbReference>
<name>A0A9X2L9B5_9PROT</name>
<gene>
    <name evidence="2" type="ORF">NOG11_07855</name>
</gene>
<dbReference type="InterPro" id="IPR035897">
    <property type="entry name" value="Toll_tir_struct_dom_sf"/>
</dbReference>
<reference evidence="2" key="1">
    <citation type="submission" date="2022-07" db="EMBL/GenBank/DDBJ databases">
        <title>Parvularcula maris sp. nov., an algicidal bacterium isolated from seawater.</title>
        <authorList>
            <person name="Li F."/>
        </authorList>
    </citation>
    <scope>NUCLEOTIDE SEQUENCE</scope>
    <source>
        <strain evidence="2">BGMRC 0090</strain>
    </source>
</reference>
<evidence type="ECO:0000259" key="1">
    <source>
        <dbReference type="SMART" id="SM00255"/>
    </source>
</evidence>
<dbReference type="Gene3D" id="3.40.50.10140">
    <property type="entry name" value="Toll/interleukin-1 receptor homology (TIR) domain"/>
    <property type="match status" value="1"/>
</dbReference>
<organism evidence="2 3">
    <name type="scientific">Parvularcula maris</name>
    <dbReference type="NCBI Taxonomy" id="2965077"/>
    <lineage>
        <taxon>Bacteria</taxon>
        <taxon>Pseudomonadati</taxon>
        <taxon>Pseudomonadota</taxon>
        <taxon>Alphaproteobacteria</taxon>
        <taxon>Parvularculales</taxon>
        <taxon>Parvularculaceae</taxon>
        <taxon>Parvularcula</taxon>
    </lineage>
</organism>
<dbReference type="InterPro" id="IPR000157">
    <property type="entry name" value="TIR_dom"/>
</dbReference>
<dbReference type="Proteomes" id="UP001142610">
    <property type="component" value="Unassembled WGS sequence"/>
</dbReference>
<feature type="domain" description="TIR" evidence="1">
    <location>
        <begin position="1"/>
        <end position="152"/>
    </location>
</feature>
<evidence type="ECO:0000313" key="2">
    <source>
        <dbReference type="EMBL" id="MCQ8185304.1"/>
    </source>
</evidence>
<accession>A0A9X2L9B5</accession>
<evidence type="ECO:0000313" key="3">
    <source>
        <dbReference type="Proteomes" id="UP001142610"/>
    </source>
</evidence>
<dbReference type="RefSeq" id="WP_256619174.1">
    <property type="nucleotide sequence ID" value="NZ_JANIBC010000004.1"/>
</dbReference>
<dbReference type="SUPFAM" id="SSF52200">
    <property type="entry name" value="Toll/Interleukin receptor TIR domain"/>
    <property type="match status" value="1"/>
</dbReference>
<sequence length="279" mass="31504">MVKVFLSHNHNDKPLVEPIAVRLRHMYGQDAVFYDSWSMQPGDGIIAKMNEGMNAPDFFFLFVSRSSMASKMVQLEWHAALMQATSGNCRIIPVRMDGCEMPPLLMQSVYIDLHTKGVERAIHDIESVISGSSTFKPSEEQFENLSFHLSGNPREEMKVKIRASHLLEPHLDFVLLTLNNEDELELRIQGNPMYSIGFNPDLVVSNFRTNGFTFTQHGGVITPQRPLLVDLVKKGPAELKIVALLHRGDASEYRPIPQTGFWTAPNRPLIEEFGVDIKS</sequence>
<dbReference type="AlphaFoldDB" id="A0A9X2L9B5"/>
<keyword evidence="2" id="KW-0675">Receptor</keyword>
<dbReference type="Pfam" id="PF13676">
    <property type="entry name" value="TIR_2"/>
    <property type="match status" value="1"/>
</dbReference>
<proteinExistence type="predicted"/>
<keyword evidence="3" id="KW-1185">Reference proteome</keyword>
<protein>
    <submittedName>
        <fullName evidence="2">Toll/interleukin-1 receptor domain-containing protein</fullName>
    </submittedName>
</protein>
<comment type="caution">
    <text evidence="2">The sequence shown here is derived from an EMBL/GenBank/DDBJ whole genome shotgun (WGS) entry which is preliminary data.</text>
</comment>